<dbReference type="AlphaFoldDB" id="A0A6C1U2D2"/>
<reference evidence="2 3" key="1">
    <citation type="submission" date="2018-12" db="EMBL/GenBank/DDBJ databases">
        <title>Corynebacterium sanguinis sp. nov., a clinically-associated and environmental corynebacterium.</title>
        <authorList>
            <person name="Gonzales-Siles L."/>
            <person name="Jaen-Luchoro D."/>
            <person name="Cardew S."/>
            <person name="Inganas E."/>
            <person name="Ohlen M."/>
            <person name="Jensie-Markopolous S."/>
            <person name="Pinyeiro-Iglesias B."/>
            <person name="Molin K."/>
            <person name="Skovbjerg S."/>
            <person name="Svensson-Stadler L."/>
            <person name="Funke G."/>
            <person name="Moore E.R.B."/>
        </authorList>
    </citation>
    <scope>NUCLEOTIDE SEQUENCE [LARGE SCALE GENOMIC DNA]</scope>
    <source>
        <strain evidence="2 3">58734</strain>
    </source>
</reference>
<keyword evidence="2" id="KW-0378">Hydrolase</keyword>
<evidence type="ECO:0000313" key="2">
    <source>
        <dbReference type="EMBL" id="TVS28923.1"/>
    </source>
</evidence>
<dbReference type="GO" id="GO:0016787">
    <property type="term" value="F:hydrolase activity"/>
    <property type="evidence" value="ECO:0007669"/>
    <property type="project" value="UniProtKB-KW"/>
</dbReference>
<evidence type="ECO:0000256" key="1">
    <source>
        <dbReference type="SAM" id="MobiDB-lite"/>
    </source>
</evidence>
<feature type="region of interest" description="Disordered" evidence="1">
    <location>
        <begin position="1"/>
        <end position="27"/>
    </location>
</feature>
<dbReference type="OrthoDB" id="4418429at2"/>
<sequence>MVTSKLEQGSLDDDYPINDQSNPDFNVGGVKRTLPDELQLEQIVSYMDATYPRPSDAGELDRYLALLPDRLTHAAMLMLGSAVDHAMPGVAFAGEVGLESTEFGPLLRPSHSSGVWVVARTPLGPRAREFAWQPEVAGAAELSGAVIVDVDSRELVEPAIEFARSQGATEVVAWLHLDVFATSAGRTIVSFPRDSSDAPEGALVQVPKGTGPGREYFSTGEISTPAEARRRISDVADFLTSGPAS</sequence>
<proteinExistence type="predicted"/>
<dbReference type="Proteomes" id="UP000336646">
    <property type="component" value="Unassembled WGS sequence"/>
</dbReference>
<dbReference type="EMBL" id="RXIR01000008">
    <property type="protein sequence ID" value="TVS28923.1"/>
    <property type="molecule type" value="Genomic_DNA"/>
</dbReference>
<protein>
    <submittedName>
        <fullName evidence="2">Alpha/beta hydrolase</fullName>
    </submittedName>
</protein>
<organism evidence="2 3">
    <name type="scientific">Corynebacterium sanguinis</name>
    <dbReference type="NCBI Taxonomy" id="2594913"/>
    <lineage>
        <taxon>Bacteria</taxon>
        <taxon>Bacillati</taxon>
        <taxon>Actinomycetota</taxon>
        <taxon>Actinomycetes</taxon>
        <taxon>Mycobacteriales</taxon>
        <taxon>Corynebacteriaceae</taxon>
        <taxon>Corynebacterium</taxon>
    </lineage>
</organism>
<accession>A0A6C1U2D2</accession>
<comment type="caution">
    <text evidence="2">The sequence shown here is derived from an EMBL/GenBank/DDBJ whole genome shotgun (WGS) entry which is preliminary data.</text>
</comment>
<evidence type="ECO:0000313" key="3">
    <source>
        <dbReference type="Proteomes" id="UP000336646"/>
    </source>
</evidence>
<name>A0A6C1U2D2_9CORY</name>
<gene>
    <name evidence="2" type="ORF">EKI59_04985</name>
</gene>